<dbReference type="EMBL" id="MT181959">
    <property type="protein sequence ID" value="QKE45402.1"/>
    <property type="molecule type" value="mRNA"/>
</dbReference>
<feature type="domain" description="3-oxo-5-alpha-steroid 4-dehydrogenase C-terminal" evidence="10">
    <location>
        <begin position="156"/>
        <end position="307"/>
    </location>
</feature>
<feature type="transmembrane region" description="Helical" evidence="9">
    <location>
        <begin position="161"/>
        <end position="181"/>
    </location>
</feature>
<dbReference type="InterPro" id="IPR039357">
    <property type="entry name" value="SRD5A/TECR"/>
</dbReference>
<dbReference type="PROSITE" id="PS50244">
    <property type="entry name" value="S5A_REDUCTASE"/>
    <property type="match status" value="1"/>
</dbReference>
<dbReference type="Gene3D" id="3.10.20.90">
    <property type="entry name" value="Phosphatidylinositol 3-kinase Catalytic Subunit, Chain A, domain 1"/>
    <property type="match status" value="1"/>
</dbReference>
<dbReference type="GO" id="GO:0042761">
    <property type="term" value="P:very long-chain fatty acid biosynthetic process"/>
    <property type="evidence" value="ECO:0007669"/>
    <property type="project" value="TreeGrafter"/>
</dbReference>
<feature type="transmembrane region" description="Helical" evidence="9">
    <location>
        <begin position="193"/>
        <end position="214"/>
    </location>
</feature>
<evidence type="ECO:0000256" key="1">
    <source>
        <dbReference type="ARBA" id="ARBA00004141"/>
    </source>
</evidence>
<evidence type="ECO:0000256" key="9">
    <source>
        <dbReference type="SAM" id="Phobius"/>
    </source>
</evidence>
<dbReference type="Pfam" id="PF02544">
    <property type="entry name" value="Steroid_dh"/>
    <property type="match status" value="1"/>
</dbReference>
<gene>
    <name evidence="11" type="primary">ECR</name>
</gene>
<sequence>MQVTVLSRSGKEIVKGGVSLPENATVRDLQAAIYKRTRKYYPERQRLTLPLTDGQTRPTVLSGDKKLNEYVTSAHFKVVFKDLGPQVKYSTLFFFEYLGPLLIYPIFYFLPVYKYFGFPAERVIHPVQTYATIYWCFHYFKRILETFFVHRFSHATSPLSNVFRNCFYYWSFCAFIAYFVNHPYYTPVSETQMYIGFGLGIVCQLANFHCHLILKNLRSPDGKGGYQIPSGFLFNYVTCANYTTEIYQWLGFNIATQTIAGYSFLVVAALIMTNWAQGKHRRLKKLFDGKEGRKKYPRRWVILPPFV</sequence>
<reference evidence="11" key="1">
    <citation type="journal article" date="2020" name="Plant Physiol.">
        <title>Epigenetic Activation of Enoyl-CoA Reductase By An Acetyltransferase Complex Triggers Wheat Wax Biosynthesis.</title>
        <authorList>
            <person name="Kong L."/>
            <person name="Zhi P."/>
            <person name="Liu J."/>
            <person name="Li H."/>
            <person name="Zhang X."/>
            <person name="Xu J."/>
            <person name="Zhou J."/>
            <person name="Wang X."/>
            <person name="Chang C."/>
        </authorList>
    </citation>
    <scope>NUCLEOTIDE SEQUENCE</scope>
</reference>
<keyword evidence="5 9" id="KW-1133">Transmembrane helix</keyword>
<keyword evidence="7" id="KW-0443">Lipid metabolism</keyword>
<dbReference type="GO" id="GO:0016020">
    <property type="term" value="C:membrane"/>
    <property type="evidence" value="ECO:0007669"/>
    <property type="project" value="UniProtKB-SubCell"/>
</dbReference>
<keyword evidence="8 9" id="KW-0472">Membrane</keyword>
<evidence type="ECO:0000256" key="7">
    <source>
        <dbReference type="ARBA" id="ARBA00023098"/>
    </source>
</evidence>
<name>A0A7D3U968_9MONI</name>
<evidence type="ECO:0000256" key="5">
    <source>
        <dbReference type="ARBA" id="ARBA00022989"/>
    </source>
</evidence>
<evidence type="ECO:0000259" key="10">
    <source>
        <dbReference type="Pfam" id="PF02544"/>
    </source>
</evidence>
<organism evidence="11">
    <name type="scientific">Salvinia cucullata</name>
    <dbReference type="NCBI Taxonomy" id="32188"/>
    <lineage>
        <taxon>Eukaryota</taxon>
        <taxon>Viridiplantae</taxon>
        <taxon>Streptophyta</taxon>
        <taxon>Embryophyta</taxon>
        <taxon>Tracheophyta</taxon>
        <taxon>Polypodiopsida</taxon>
        <taxon>Polypodiidae</taxon>
        <taxon>Salviniales</taxon>
        <taxon>Salviniaceae</taxon>
        <taxon>Salvinia</taxon>
    </lineage>
</organism>
<feature type="transmembrane region" description="Helical" evidence="9">
    <location>
        <begin position="123"/>
        <end position="140"/>
    </location>
</feature>
<dbReference type="PANTHER" id="PTHR10556:SF28">
    <property type="entry name" value="VERY-LONG-CHAIN ENOYL-COA REDUCTASE"/>
    <property type="match status" value="1"/>
</dbReference>
<feature type="transmembrane region" description="Helical" evidence="9">
    <location>
        <begin position="250"/>
        <end position="276"/>
    </location>
</feature>
<comment type="similarity">
    <text evidence="2">Belongs to the steroid 5-alpha reductase family.</text>
</comment>
<accession>A0A7D3U968</accession>
<dbReference type="InterPro" id="IPR001104">
    <property type="entry name" value="3-oxo-5_a-steroid_4-DH_C"/>
</dbReference>
<evidence type="ECO:0000256" key="4">
    <source>
        <dbReference type="ARBA" id="ARBA00022692"/>
    </source>
</evidence>
<evidence type="ECO:0000256" key="3">
    <source>
        <dbReference type="ARBA" id="ARBA00022516"/>
    </source>
</evidence>
<protein>
    <submittedName>
        <fullName evidence="11">Enoyl-CoA reductase</fullName>
    </submittedName>
</protein>
<comment type="subcellular location">
    <subcellularLocation>
        <location evidence="1">Membrane</location>
        <topology evidence="1">Multi-pass membrane protein</topology>
    </subcellularLocation>
</comment>
<keyword evidence="3" id="KW-0444">Lipid biosynthesis</keyword>
<dbReference type="CDD" id="cd01801">
    <property type="entry name" value="Ubl_TECR_like"/>
    <property type="match status" value="1"/>
</dbReference>
<dbReference type="AlphaFoldDB" id="A0A7D3U968"/>
<evidence type="ECO:0000256" key="6">
    <source>
        <dbReference type="ARBA" id="ARBA00023002"/>
    </source>
</evidence>
<evidence type="ECO:0000313" key="11">
    <source>
        <dbReference type="EMBL" id="QKE45402.1"/>
    </source>
</evidence>
<proteinExistence type="evidence at transcript level"/>
<dbReference type="PANTHER" id="PTHR10556">
    <property type="entry name" value="3-OXO-5-ALPHA-STEROID 4-DEHYDROGENASE"/>
    <property type="match status" value="1"/>
</dbReference>
<evidence type="ECO:0000256" key="2">
    <source>
        <dbReference type="ARBA" id="ARBA00007742"/>
    </source>
</evidence>
<keyword evidence="4 9" id="KW-0812">Transmembrane</keyword>
<keyword evidence="6" id="KW-0560">Oxidoreductase</keyword>
<dbReference type="GO" id="GO:0016627">
    <property type="term" value="F:oxidoreductase activity, acting on the CH-CH group of donors"/>
    <property type="evidence" value="ECO:0007669"/>
    <property type="project" value="InterPro"/>
</dbReference>
<evidence type="ECO:0000256" key="8">
    <source>
        <dbReference type="ARBA" id="ARBA00023136"/>
    </source>
</evidence>
<feature type="transmembrane region" description="Helical" evidence="9">
    <location>
        <begin position="91"/>
        <end position="111"/>
    </location>
</feature>